<evidence type="ECO:0000313" key="2">
    <source>
        <dbReference type="Proteomes" id="UP000198211"/>
    </source>
</evidence>
<name>A0A225US34_9STRA</name>
<evidence type="ECO:0000313" key="1">
    <source>
        <dbReference type="EMBL" id="OWY95810.1"/>
    </source>
</evidence>
<feature type="non-terminal residue" evidence="1">
    <location>
        <position position="1"/>
    </location>
</feature>
<reference evidence="2" key="1">
    <citation type="submission" date="2017-03" db="EMBL/GenBank/DDBJ databases">
        <title>Phytopthora megakarya and P. palmivora, two closely related causual agents of cacao black pod achieved similar genome size and gene model numbers by different mechanisms.</title>
        <authorList>
            <person name="Ali S."/>
            <person name="Shao J."/>
            <person name="Larry D.J."/>
            <person name="Kronmiller B."/>
            <person name="Shen D."/>
            <person name="Strem M.D."/>
            <person name="Melnick R.L."/>
            <person name="Guiltinan M.J."/>
            <person name="Tyler B.M."/>
            <person name="Meinhardt L.W."/>
            <person name="Bailey B.A."/>
        </authorList>
    </citation>
    <scope>NUCLEOTIDE SEQUENCE [LARGE SCALE GENOMIC DNA]</scope>
    <source>
        <strain evidence="2">zdho120</strain>
    </source>
</reference>
<organism evidence="1 2">
    <name type="scientific">Phytophthora megakarya</name>
    <dbReference type="NCBI Taxonomy" id="4795"/>
    <lineage>
        <taxon>Eukaryota</taxon>
        <taxon>Sar</taxon>
        <taxon>Stramenopiles</taxon>
        <taxon>Oomycota</taxon>
        <taxon>Peronosporomycetes</taxon>
        <taxon>Peronosporales</taxon>
        <taxon>Peronosporaceae</taxon>
        <taxon>Phytophthora</taxon>
    </lineage>
</organism>
<sequence length="148" mass="16665">MDQEKKPRPPPRLSRDPSRMVTQVAIRRLKLGWRKPKELHPQTPHLAQAFYKKDLFSFLLGDPVMKILSPTLIGELQGPTIEPAETPRHLEAPTQLLRILKDADITPGAFNASGVFDPETSVIQHSARVLYEKLEPLVESITQPETSS</sequence>
<protein>
    <submittedName>
        <fullName evidence="1">Uncharacterized protein</fullName>
    </submittedName>
</protein>
<dbReference type="AlphaFoldDB" id="A0A225US34"/>
<comment type="caution">
    <text evidence="1">The sequence shown here is derived from an EMBL/GenBank/DDBJ whole genome shotgun (WGS) entry which is preliminary data.</text>
</comment>
<proteinExistence type="predicted"/>
<accession>A0A225US34</accession>
<gene>
    <name evidence="1" type="ORF">PHMEG_00034091</name>
</gene>
<dbReference type="OrthoDB" id="116040at2759"/>
<keyword evidence="2" id="KW-1185">Reference proteome</keyword>
<dbReference type="Proteomes" id="UP000198211">
    <property type="component" value="Unassembled WGS sequence"/>
</dbReference>
<dbReference type="EMBL" id="NBNE01012469">
    <property type="protein sequence ID" value="OWY95810.1"/>
    <property type="molecule type" value="Genomic_DNA"/>
</dbReference>